<gene>
    <name evidence="1" type="ORF">QNI22_36170</name>
</gene>
<comment type="caution">
    <text evidence="1">The sequence shown here is derived from an EMBL/GenBank/DDBJ whole genome shotgun (WGS) entry which is preliminary data.</text>
</comment>
<sequence>MKIMRDFEEFTIFSPGDLATRWNLCSSVVSLLYATAFPAAGRDYKFGFKFYQDTPIYYALIDWKLKKIARVSPIGQVDELYQMVEKERKYRRYQSAVAKALEEIKADKIETRFSEDVYITVNRVIAYSRICESSTLPSSLCVEFMYYPYYGWQSESIDQLIPL</sequence>
<dbReference type="RefSeq" id="WP_314518922.1">
    <property type="nucleotide sequence ID" value="NZ_JASJOU010000020.1"/>
</dbReference>
<dbReference type="AlphaFoldDB" id="A0AAE3RE39"/>
<dbReference type="Proteomes" id="UP001232063">
    <property type="component" value="Unassembled WGS sequence"/>
</dbReference>
<accession>A0AAE3RE39</accession>
<proteinExistence type="predicted"/>
<evidence type="ECO:0000313" key="1">
    <source>
        <dbReference type="EMBL" id="MDJ1506153.1"/>
    </source>
</evidence>
<dbReference type="EMBL" id="JASJOU010000020">
    <property type="protein sequence ID" value="MDJ1506153.1"/>
    <property type="molecule type" value="Genomic_DNA"/>
</dbReference>
<reference evidence="1" key="1">
    <citation type="submission" date="2023-05" db="EMBL/GenBank/DDBJ databases">
        <authorList>
            <person name="Zhang X."/>
        </authorList>
    </citation>
    <scope>NUCLEOTIDE SEQUENCE</scope>
    <source>
        <strain evidence="1">BD1B2-1</strain>
    </source>
</reference>
<keyword evidence="2" id="KW-1185">Reference proteome</keyword>
<organism evidence="1 2">
    <name type="scientific">Xanthocytophaga agilis</name>
    <dbReference type="NCBI Taxonomy" id="3048010"/>
    <lineage>
        <taxon>Bacteria</taxon>
        <taxon>Pseudomonadati</taxon>
        <taxon>Bacteroidota</taxon>
        <taxon>Cytophagia</taxon>
        <taxon>Cytophagales</taxon>
        <taxon>Rhodocytophagaceae</taxon>
        <taxon>Xanthocytophaga</taxon>
    </lineage>
</organism>
<evidence type="ECO:0000313" key="2">
    <source>
        <dbReference type="Proteomes" id="UP001232063"/>
    </source>
</evidence>
<protein>
    <submittedName>
        <fullName evidence="1">Uncharacterized protein</fullName>
    </submittedName>
</protein>
<name>A0AAE3RE39_9BACT</name>